<evidence type="ECO:0000256" key="6">
    <source>
        <dbReference type="SAM" id="Phobius"/>
    </source>
</evidence>
<dbReference type="PANTHER" id="PTHR23503">
    <property type="entry name" value="SOLUTE CARRIER FAMILY 2"/>
    <property type="match status" value="1"/>
</dbReference>
<evidence type="ECO:0000256" key="4">
    <source>
        <dbReference type="ARBA" id="ARBA00022989"/>
    </source>
</evidence>
<comment type="caution">
    <text evidence="7">The sequence shown here is derived from an EMBL/GenBank/DDBJ whole genome shotgun (WGS) entry which is preliminary data.</text>
</comment>
<dbReference type="PROSITE" id="PS00216">
    <property type="entry name" value="SUGAR_TRANSPORT_1"/>
    <property type="match status" value="1"/>
</dbReference>
<accession>A0A1W0WU86</accession>
<dbReference type="OrthoDB" id="4540492at2759"/>
<dbReference type="InterPro" id="IPR036259">
    <property type="entry name" value="MFS_trans_sf"/>
</dbReference>
<dbReference type="InterPro" id="IPR003663">
    <property type="entry name" value="Sugar/inositol_transpt"/>
</dbReference>
<dbReference type="AlphaFoldDB" id="A0A1W0WU86"/>
<dbReference type="PROSITE" id="PS00217">
    <property type="entry name" value="SUGAR_TRANSPORT_2"/>
    <property type="match status" value="1"/>
</dbReference>
<dbReference type="Proteomes" id="UP000192578">
    <property type="component" value="Unassembled WGS sequence"/>
</dbReference>
<dbReference type="InterPro" id="IPR045263">
    <property type="entry name" value="GLUT"/>
</dbReference>
<dbReference type="EMBL" id="MTYJ01000046">
    <property type="protein sequence ID" value="OQV18761.1"/>
    <property type="molecule type" value="Genomic_DNA"/>
</dbReference>
<evidence type="ECO:0000313" key="7">
    <source>
        <dbReference type="EMBL" id="OQV18761.1"/>
    </source>
</evidence>
<feature type="transmembrane region" description="Helical" evidence="6">
    <location>
        <begin position="42"/>
        <end position="62"/>
    </location>
</feature>
<keyword evidence="2" id="KW-0813">Transport</keyword>
<keyword evidence="7" id="KW-0762">Sugar transport</keyword>
<dbReference type="GO" id="GO:0015149">
    <property type="term" value="F:hexose transmembrane transporter activity"/>
    <property type="evidence" value="ECO:0007669"/>
    <property type="project" value="TreeGrafter"/>
</dbReference>
<feature type="transmembrane region" description="Helical" evidence="6">
    <location>
        <begin position="284"/>
        <end position="303"/>
    </location>
</feature>
<dbReference type="GO" id="GO:0016020">
    <property type="term" value="C:membrane"/>
    <property type="evidence" value="ECO:0007669"/>
    <property type="project" value="UniProtKB-SubCell"/>
</dbReference>
<evidence type="ECO:0000256" key="1">
    <source>
        <dbReference type="ARBA" id="ARBA00004141"/>
    </source>
</evidence>
<dbReference type="Gene3D" id="1.20.1250.20">
    <property type="entry name" value="MFS general substrate transporter like domains"/>
    <property type="match status" value="2"/>
</dbReference>
<evidence type="ECO:0000256" key="5">
    <source>
        <dbReference type="ARBA" id="ARBA00023136"/>
    </source>
</evidence>
<sequence length="352" mass="39001">MGLWIRKVKCSRIGNNSADESWGQWCPELDTQDKQEHIKGTLLINNVSGIIAAALLLFPSLAGSYEMLIAGRFVAGLNAGLNSGVPPMYFTEISPSSLRGAIGSVHQLFITIAIFVSQILGEPKFLYLSKGDERGANDALVRLRKRTDIRDEMDEMKLEHEQMKNEPTGTFRDLFVNPFLRKITIIAVMLMVMQQLSGINAVMFYSTSIFRSAGLTPDQAAYATIGMGGINVLMTFVSVILVEKAGRKTLLLIGFSGMMITTVLLTVFMLLYKSGVVPDGENTQGWAAWASLSCVILFVIFFATGPVSRHQGVHFHHLRCPAGLFVTYTWFKVPETKGKRLEEIQAELRQNL</sequence>
<reference evidence="8" key="1">
    <citation type="submission" date="2017-01" db="EMBL/GenBank/DDBJ databases">
        <title>Comparative genomics of anhydrobiosis in the tardigrade Hypsibius dujardini.</title>
        <authorList>
            <person name="Yoshida Y."/>
            <person name="Koutsovoulos G."/>
            <person name="Laetsch D."/>
            <person name="Stevens L."/>
            <person name="Kumar S."/>
            <person name="Horikawa D."/>
            <person name="Ishino K."/>
            <person name="Komine S."/>
            <person name="Tomita M."/>
            <person name="Blaxter M."/>
            <person name="Arakawa K."/>
        </authorList>
    </citation>
    <scope>NUCLEOTIDE SEQUENCE [LARGE SCALE GENOMIC DNA]</scope>
    <source>
        <strain evidence="8">Z151</strain>
    </source>
</reference>
<gene>
    <name evidence="7" type="ORF">BV898_07198</name>
</gene>
<keyword evidence="8" id="KW-1185">Reference proteome</keyword>
<feature type="transmembrane region" description="Helical" evidence="6">
    <location>
        <begin position="98"/>
        <end position="120"/>
    </location>
</feature>
<dbReference type="PRINTS" id="PR00171">
    <property type="entry name" value="SUGRTRNSPORT"/>
</dbReference>
<feature type="transmembrane region" description="Helical" evidence="6">
    <location>
        <begin position="249"/>
        <end position="272"/>
    </location>
</feature>
<dbReference type="InterPro" id="IPR005828">
    <property type="entry name" value="MFS_sugar_transport-like"/>
</dbReference>
<keyword evidence="5 6" id="KW-0472">Membrane</keyword>
<feature type="transmembrane region" description="Helical" evidence="6">
    <location>
        <begin position="183"/>
        <end position="205"/>
    </location>
</feature>
<comment type="subcellular location">
    <subcellularLocation>
        <location evidence="1">Membrane</location>
        <topology evidence="1">Multi-pass membrane protein</topology>
    </subcellularLocation>
</comment>
<proteinExistence type="predicted"/>
<evidence type="ECO:0000256" key="2">
    <source>
        <dbReference type="ARBA" id="ARBA00022448"/>
    </source>
</evidence>
<evidence type="ECO:0000313" key="8">
    <source>
        <dbReference type="Proteomes" id="UP000192578"/>
    </source>
</evidence>
<dbReference type="Pfam" id="PF00083">
    <property type="entry name" value="Sugar_tr"/>
    <property type="match status" value="2"/>
</dbReference>
<feature type="transmembrane region" description="Helical" evidence="6">
    <location>
        <begin position="220"/>
        <end position="242"/>
    </location>
</feature>
<keyword evidence="4 6" id="KW-1133">Transmembrane helix</keyword>
<dbReference type="InterPro" id="IPR005829">
    <property type="entry name" value="Sugar_transporter_CS"/>
</dbReference>
<dbReference type="SUPFAM" id="SSF103473">
    <property type="entry name" value="MFS general substrate transporter"/>
    <property type="match status" value="1"/>
</dbReference>
<protein>
    <submittedName>
        <fullName evidence="7">Solute carrier family 2, facilitated glucose transporter member 2</fullName>
    </submittedName>
</protein>
<name>A0A1W0WU86_HYPEX</name>
<organism evidence="7 8">
    <name type="scientific">Hypsibius exemplaris</name>
    <name type="common">Freshwater tardigrade</name>
    <dbReference type="NCBI Taxonomy" id="2072580"/>
    <lineage>
        <taxon>Eukaryota</taxon>
        <taxon>Metazoa</taxon>
        <taxon>Ecdysozoa</taxon>
        <taxon>Tardigrada</taxon>
        <taxon>Eutardigrada</taxon>
        <taxon>Parachela</taxon>
        <taxon>Hypsibioidea</taxon>
        <taxon>Hypsibiidae</taxon>
        <taxon>Hypsibius</taxon>
    </lineage>
</organism>
<evidence type="ECO:0000256" key="3">
    <source>
        <dbReference type="ARBA" id="ARBA00022692"/>
    </source>
</evidence>
<dbReference type="PANTHER" id="PTHR23503:SF8">
    <property type="entry name" value="FACILITATED GLUCOSE TRANSPORTER PROTEIN 1"/>
    <property type="match status" value="1"/>
</dbReference>
<keyword evidence="3 6" id="KW-0812">Transmembrane</keyword>